<organism evidence="2 3">
    <name type="scientific">Daphnia magna</name>
    <dbReference type="NCBI Taxonomy" id="35525"/>
    <lineage>
        <taxon>Eukaryota</taxon>
        <taxon>Metazoa</taxon>
        <taxon>Ecdysozoa</taxon>
        <taxon>Arthropoda</taxon>
        <taxon>Crustacea</taxon>
        <taxon>Branchiopoda</taxon>
        <taxon>Diplostraca</taxon>
        <taxon>Cladocera</taxon>
        <taxon>Anomopoda</taxon>
        <taxon>Daphniidae</taxon>
        <taxon>Daphnia</taxon>
    </lineage>
</organism>
<feature type="compositionally biased region" description="Low complexity" evidence="1">
    <location>
        <begin position="111"/>
        <end position="122"/>
    </location>
</feature>
<gene>
    <name evidence="2" type="ORF">OUZ56_029575</name>
</gene>
<evidence type="ECO:0000256" key="1">
    <source>
        <dbReference type="SAM" id="MobiDB-lite"/>
    </source>
</evidence>
<dbReference type="EMBL" id="JAOYFB010000040">
    <property type="protein sequence ID" value="KAK4037543.1"/>
    <property type="molecule type" value="Genomic_DNA"/>
</dbReference>
<comment type="caution">
    <text evidence="2">The sequence shown here is derived from an EMBL/GenBank/DDBJ whole genome shotgun (WGS) entry which is preliminary data.</text>
</comment>
<evidence type="ECO:0000313" key="2">
    <source>
        <dbReference type="EMBL" id="KAK4037543.1"/>
    </source>
</evidence>
<accession>A0ABR0B780</accession>
<evidence type="ECO:0000313" key="3">
    <source>
        <dbReference type="Proteomes" id="UP001234178"/>
    </source>
</evidence>
<sequence length="301" mass="34592">MAARIQIFRKQRIAKERVHKRRKVDTELLPGDLVLVRRKLHKKNLTKKLLPNFIGPLQVVKKVCLTTYLVEDLPALRKKNSQWWFNAHVCQIRRFHGRSDLEWDYSKDVVSSSSSSSEVNSSESEDEPTEIPQIVTLLPVTRDGRPTRQPVWMRPKEEASLIAGYSSRIVNSPLLRFWNKLSSGAHIRANPGLFGSTSATKITSETPQQKWLPRGLKNYEDAASGNRLQEAETAFELADDRMKRLIKNYETIIPILDVRKDQQKYSILHKKWFIGYVSVGEVGVPKYEIPFRGVNLNMDVG</sequence>
<protein>
    <submittedName>
        <fullName evidence="2">Uncharacterized protein</fullName>
    </submittedName>
</protein>
<name>A0ABR0B780_9CRUS</name>
<keyword evidence="3" id="KW-1185">Reference proteome</keyword>
<feature type="region of interest" description="Disordered" evidence="1">
    <location>
        <begin position="111"/>
        <end position="130"/>
    </location>
</feature>
<proteinExistence type="predicted"/>
<dbReference type="Proteomes" id="UP001234178">
    <property type="component" value="Unassembled WGS sequence"/>
</dbReference>
<reference evidence="2 3" key="1">
    <citation type="journal article" date="2023" name="Nucleic Acids Res.">
        <title>The hologenome of Daphnia magna reveals possible DNA methylation and microbiome-mediated evolution of the host genome.</title>
        <authorList>
            <person name="Chaturvedi A."/>
            <person name="Li X."/>
            <person name="Dhandapani V."/>
            <person name="Marshall H."/>
            <person name="Kissane S."/>
            <person name="Cuenca-Cambronero M."/>
            <person name="Asole G."/>
            <person name="Calvet F."/>
            <person name="Ruiz-Romero M."/>
            <person name="Marangio P."/>
            <person name="Guigo R."/>
            <person name="Rago D."/>
            <person name="Mirbahai L."/>
            <person name="Eastwood N."/>
            <person name="Colbourne J.K."/>
            <person name="Zhou J."/>
            <person name="Mallon E."/>
            <person name="Orsini L."/>
        </authorList>
    </citation>
    <scope>NUCLEOTIDE SEQUENCE [LARGE SCALE GENOMIC DNA]</scope>
    <source>
        <strain evidence="2">LRV0_1</strain>
    </source>
</reference>